<organism evidence="5 6">
    <name type="scientific">Hyalomma marginatum</name>
    <dbReference type="NCBI Taxonomy" id="34627"/>
    <lineage>
        <taxon>Eukaryota</taxon>
        <taxon>Metazoa</taxon>
        <taxon>Ecdysozoa</taxon>
        <taxon>Arthropoda</taxon>
        <taxon>Chelicerata</taxon>
        <taxon>Arachnida</taxon>
        <taxon>Acari</taxon>
        <taxon>Parasitiformes</taxon>
        <taxon>Ixodida</taxon>
        <taxon>Ixodoidea</taxon>
        <taxon>Ixodidae</taxon>
        <taxon>Hyalomminae</taxon>
        <taxon>Hyalomma</taxon>
    </lineage>
</organism>
<dbReference type="PRINTS" id="PR00094">
    <property type="entry name" value="ADENYLTKNASE"/>
</dbReference>
<keyword evidence="6" id="KW-1185">Reference proteome</keyword>
<comment type="similarity">
    <text evidence="4">Belongs to the adenylate kinase family.</text>
</comment>
<evidence type="ECO:0000313" key="5">
    <source>
        <dbReference type="EMBL" id="CAG7590039.1"/>
    </source>
</evidence>
<dbReference type="SUPFAM" id="SSF52540">
    <property type="entry name" value="P-loop containing nucleoside triphosphate hydrolases"/>
    <property type="match status" value="1"/>
</dbReference>
<keyword evidence="2" id="KW-0547">Nucleotide-binding</keyword>
<evidence type="ECO:0000256" key="3">
    <source>
        <dbReference type="ARBA" id="ARBA00022777"/>
    </source>
</evidence>
<keyword evidence="3 4" id="KW-0418">Kinase</keyword>
<dbReference type="InterPro" id="IPR033690">
    <property type="entry name" value="Adenylat_kinase_CS"/>
</dbReference>
<evidence type="ECO:0000313" key="6">
    <source>
        <dbReference type="Proteomes" id="UP000837675"/>
    </source>
</evidence>
<reference evidence="5" key="1">
    <citation type="submission" date="2021-06" db="EMBL/GenBank/DDBJ databases">
        <authorList>
            <person name="Nardi T."/>
            <person name="Nardi T."/>
        </authorList>
    </citation>
    <scope>NUCLEOTIDE SEQUENCE</scope>
</reference>
<dbReference type="GO" id="GO:0004017">
    <property type="term" value="F:AMP kinase activity"/>
    <property type="evidence" value="ECO:0007669"/>
    <property type="project" value="InterPro"/>
</dbReference>
<protein>
    <submittedName>
        <fullName evidence="5">Adenylate kinase</fullName>
    </submittedName>
</protein>
<keyword evidence="1 4" id="KW-0808">Transferase</keyword>
<proteinExistence type="inferred from homology"/>
<dbReference type="HAMAP" id="MF_00235">
    <property type="entry name" value="Adenylate_kinase_Adk"/>
    <property type="match status" value="1"/>
</dbReference>
<evidence type="ECO:0000256" key="4">
    <source>
        <dbReference type="RuleBase" id="RU003330"/>
    </source>
</evidence>
<dbReference type="EMBL" id="CAJVAF010000082">
    <property type="protein sequence ID" value="CAG7590039.1"/>
    <property type="molecule type" value="Genomic_DNA"/>
</dbReference>
<accession>A0A8S4C3M4</accession>
<evidence type="ECO:0000256" key="2">
    <source>
        <dbReference type="ARBA" id="ARBA00022741"/>
    </source>
</evidence>
<dbReference type="Gene3D" id="3.40.50.300">
    <property type="entry name" value="P-loop containing nucleotide triphosphate hydrolases"/>
    <property type="match status" value="1"/>
</dbReference>
<gene>
    <name evidence="5" type="ORF">MHYMCMPASI_00232</name>
</gene>
<dbReference type="InterPro" id="IPR006259">
    <property type="entry name" value="Adenyl_kin_sub"/>
</dbReference>
<dbReference type="CDD" id="cd01428">
    <property type="entry name" value="ADK"/>
    <property type="match status" value="1"/>
</dbReference>
<dbReference type="NCBIfam" id="NF001381">
    <property type="entry name" value="PRK00279.1-3"/>
    <property type="match status" value="1"/>
</dbReference>
<dbReference type="PANTHER" id="PTHR23359">
    <property type="entry name" value="NUCLEOTIDE KINASE"/>
    <property type="match status" value="1"/>
</dbReference>
<comment type="caution">
    <text evidence="5">The sequence shown here is derived from an EMBL/GenBank/DDBJ whole genome shotgun (WGS) entry which is preliminary data.</text>
</comment>
<sequence length="217" mass="24593">MRLILLGAPGVGKGTQGMRLAEFYSIPKLSTGEILRNEVNSKTELGLHIAEILKKGMLVSDNIVERIVSEKLSNSYGNGFILDGFPRTLHQAVYLSKILQELPVDDTFVINIEMDFEKLISRLSNRITCADCGYTFNGDITDVKLITCPKCGSKNCYQRDDDKKESIIKRLVVYNELTKPMIDYYRNQSYWIKIDGDHTIDFVFNSIIASIKQKIVV</sequence>
<dbReference type="Pfam" id="PF00406">
    <property type="entry name" value="ADK"/>
    <property type="match status" value="1"/>
</dbReference>
<dbReference type="PROSITE" id="PS00113">
    <property type="entry name" value="ADENYLATE_KINASE"/>
    <property type="match status" value="1"/>
</dbReference>
<dbReference type="NCBIfam" id="TIGR01351">
    <property type="entry name" value="adk"/>
    <property type="match status" value="1"/>
</dbReference>
<name>A0A8S4C3M4_9ACAR</name>
<evidence type="ECO:0000256" key="1">
    <source>
        <dbReference type="ARBA" id="ARBA00022679"/>
    </source>
</evidence>
<dbReference type="InterPro" id="IPR000850">
    <property type="entry name" value="Adenylat/UMP-CMP_kin"/>
</dbReference>
<dbReference type="GO" id="GO:0005524">
    <property type="term" value="F:ATP binding"/>
    <property type="evidence" value="ECO:0007669"/>
    <property type="project" value="InterPro"/>
</dbReference>
<dbReference type="AlphaFoldDB" id="A0A8S4C3M4"/>
<dbReference type="Proteomes" id="UP000837675">
    <property type="component" value="Unassembled WGS sequence"/>
</dbReference>
<dbReference type="InterPro" id="IPR027417">
    <property type="entry name" value="P-loop_NTPase"/>
</dbReference>